<keyword evidence="2" id="KW-1133">Transmembrane helix</keyword>
<feature type="region of interest" description="Disordered" evidence="1">
    <location>
        <begin position="101"/>
        <end position="137"/>
    </location>
</feature>
<dbReference type="PANTHER" id="PTHR34964">
    <property type="entry name" value="MEMBRANE LIPOPROTEIN-RELATED"/>
    <property type="match status" value="1"/>
</dbReference>
<evidence type="ECO:0008006" key="5">
    <source>
        <dbReference type="Google" id="ProtNLM"/>
    </source>
</evidence>
<dbReference type="AlphaFoldDB" id="A0AAV1BA58"/>
<protein>
    <recommendedName>
        <fullName evidence="5">Membrane lipoprotein</fullName>
    </recommendedName>
</protein>
<feature type="transmembrane region" description="Helical" evidence="2">
    <location>
        <begin position="48"/>
        <end position="70"/>
    </location>
</feature>
<keyword evidence="2" id="KW-0812">Transmembrane</keyword>
<reference evidence="3 4" key="1">
    <citation type="submission" date="2023-01" db="EMBL/GenBank/DDBJ databases">
        <authorList>
            <person name="Kreplak J."/>
        </authorList>
    </citation>
    <scope>NUCLEOTIDE SEQUENCE [LARGE SCALE GENOMIC DNA]</scope>
</reference>
<accession>A0AAV1BA58</accession>
<name>A0AAV1BA58_VICFA</name>
<evidence type="ECO:0000256" key="1">
    <source>
        <dbReference type="SAM" id="MobiDB-lite"/>
    </source>
</evidence>
<evidence type="ECO:0000313" key="3">
    <source>
        <dbReference type="EMBL" id="CAI8619163.1"/>
    </source>
</evidence>
<organism evidence="3 4">
    <name type="scientific">Vicia faba</name>
    <name type="common">Broad bean</name>
    <name type="synonym">Faba vulgaris</name>
    <dbReference type="NCBI Taxonomy" id="3906"/>
    <lineage>
        <taxon>Eukaryota</taxon>
        <taxon>Viridiplantae</taxon>
        <taxon>Streptophyta</taxon>
        <taxon>Embryophyta</taxon>
        <taxon>Tracheophyta</taxon>
        <taxon>Spermatophyta</taxon>
        <taxon>Magnoliopsida</taxon>
        <taxon>eudicotyledons</taxon>
        <taxon>Gunneridae</taxon>
        <taxon>Pentapetalae</taxon>
        <taxon>rosids</taxon>
        <taxon>fabids</taxon>
        <taxon>Fabales</taxon>
        <taxon>Fabaceae</taxon>
        <taxon>Papilionoideae</taxon>
        <taxon>50 kb inversion clade</taxon>
        <taxon>NPAAA clade</taxon>
        <taxon>Hologalegina</taxon>
        <taxon>IRL clade</taxon>
        <taxon>Fabeae</taxon>
        <taxon>Vicia</taxon>
    </lineage>
</organism>
<dbReference type="EMBL" id="OX451741">
    <property type="protein sequence ID" value="CAI8619163.1"/>
    <property type="molecule type" value="Genomic_DNA"/>
</dbReference>
<keyword evidence="2" id="KW-0472">Membrane</keyword>
<evidence type="ECO:0000313" key="4">
    <source>
        <dbReference type="Proteomes" id="UP001157006"/>
    </source>
</evidence>
<feature type="transmembrane region" description="Helical" evidence="2">
    <location>
        <begin position="12"/>
        <end position="36"/>
    </location>
</feature>
<evidence type="ECO:0000256" key="2">
    <source>
        <dbReference type="SAM" id="Phobius"/>
    </source>
</evidence>
<dbReference type="PANTHER" id="PTHR34964:SF1">
    <property type="entry name" value="MEMBRANE LIPOPROTEIN"/>
    <property type="match status" value="1"/>
</dbReference>
<gene>
    <name evidence="3" type="ORF">VFH_VI157360</name>
</gene>
<proteinExistence type="predicted"/>
<dbReference type="Proteomes" id="UP001157006">
    <property type="component" value="Chromosome 6"/>
</dbReference>
<keyword evidence="4" id="KW-1185">Reference proteome</keyword>
<sequence>MPVPDPSSGRKFIWLVACFLFISLIAGGVCLVAYMYLPESETSSWVPVVGVGLVCLPWAFWFFTCLYRIFSRCLGCRVGMMMSGGGGGGANQPRNADVEIAAQSTKGGSSGGGGELNRVSSVASHESEIALAKSMSS</sequence>